<evidence type="ECO:0000313" key="2">
    <source>
        <dbReference type="Proteomes" id="UP000824782"/>
    </source>
</evidence>
<name>A0AAV7APE2_ENGPU</name>
<organism evidence="1 2">
    <name type="scientific">Engystomops pustulosus</name>
    <name type="common">Tungara frog</name>
    <name type="synonym">Physalaemus pustulosus</name>
    <dbReference type="NCBI Taxonomy" id="76066"/>
    <lineage>
        <taxon>Eukaryota</taxon>
        <taxon>Metazoa</taxon>
        <taxon>Chordata</taxon>
        <taxon>Craniata</taxon>
        <taxon>Vertebrata</taxon>
        <taxon>Euteleostomi</taxon>
        <taxon>Amphibia</taxon>
        <taxon>Batrachia</taxon>
        <taxon>Anura</taxon>
        <taxon>Neobatrachia</taxon>
        <taxon>Hyloidea</taxon>
        <taxon>Leptodactylidae</taxon>
        <taxon>Leiuperinae</taxon>
        <taxon>Engystomops</taxon>
    </lineage>
</organism>
<keyword evidence="2" id="KW-1185">Reference proteome</keyword>
<sequence length="71" mass="8518">MYRRNKPTSCTRTMSRHRVQEPRGNIMYRSHEPTLEFQVKQRYGKNTGPYSQKHPLVKWLERKGQNTPGIM</sequence>
<evidence type="ECO:0000313" key="1">
    <source>
        <dbReference type="EMBL" id="KAG8559933.1"/>
    </source>
</evidence>
<dbReference type="AlphaFoldDB" id="A0AAV7APE2"/>
<proteinExistence type="predicted"/>
<protein>
    <submittedName>
        <fullName evidence="1">Uncharacterized protein</fullName>
    </submittedName>
</protein>
<reference evidence="1" key="1">
    <citation type="thesis" date="2020" institute="ProQuest LLC" country="789 East Eisenhower Parkway, Ann Arbor, MI, USA">
        <title>Comparative Genomics and Chromosome Evolution.</title>
        <authorList>
            <person name="Mudd A.B."/>
        </authorList>
    </citation>
    <scope>NUCLEOTIDE SEQUENCE</scope>
    <source>
        <strain evidence="1">237g6f4</strain>
        <tissue evidence="1">Blood</tissue>
    </source>
</reference>
<accession>A0AAV7APE2</accession>
<comment type="caution">
    <text evidence="1">The sequence shown here is derived from an EMBL/GenBank/DDBJ whole genome shotgun (WGS) entry which is preliminary data.</text>
</comment>
<dbReference type="Proteomes" id="UP000824782">
    <property type="component" value="Unassembled WGS sequence"/>
</dbReference>
<dbReference type="EMBL" id="WNYA01000008">
    <property type="protein sequence ID" value="KAG8559933.1"/>
    <property type="molecule type" value="Genomic_DNA"/>
</dbReference>
<gene>
    <name evidence="1" type="ORF">GDO81_017491</name>
</gene>